<evidence type="ECO:0000313" key="1">
    <source>
        <dbReference type="EMBL" id="CAB3807529.1"/>
    </source>
</evidence>
<proteinExistence type="predicted"/>
<evidence type="ECO:0000313" key="2">
    <source>
        <dbReference type="Proteomes" id="UP000494115"/>
    </source>
</evidence>
<accession>A0A6S7DHQ2</accession>
<organism evidence="1 2">
    <name type="scientific">Pararobbsia alpina</name>
    <dbReference type="NCBI Taxonomy" id="621374"/>
    <lineage>
        <taxon>Bacteria</taxon>
        <taxon>Pseudomonadati</taxon>
        <taxon>Pseudomonadota</taxon>
        <taxon>Betaproteobacteria</taxon>
        <taxon>Burkholderiales</taxon>
        <taxon>Burkholderiaceae</taxon>
        <taxon>Pararobbsia</taxon>
    </lineage>
</organism>
<dbReference type="AlphaFoldDB" id="A0A6S7DHQ2"/>
<evidence type="ECO:0008006" key="3">
    <source>
        <dbReference type="Google" id="ProtNLM"/>
    </source>
</evidence>
<sequence length="45" mass="5269">MKTMTFGVDLAKRVFQVHRVDMETGEVKRRHLRRDQLVTLGIRSG</sequence>
<dbReference type="Proteomes" id="UP000494115">
    <property type="component" value="Unassembled WGS sequence"/>
</dbReference>
<name>A0A6S7DHQ2_9BURK</name>
<gene>
    <name evidence="1" type="ORF">LMG28138_05936</name>
</gene>
<protein>
    <recommendedName>
        <fullName evidence="3">IS110 family transposase</fullName>
    </recommendedName>
</protein>
<reference evidence="1 2" key="1">
    <citation type="submission" date="2020-04" db="EMBL/GenBank/DDBJ databases">
        <authorList>
            <person name="De Canck E."/>
        </authorList>
    </citation>
    <scope>NUCLEOTIDE SEQUENCE [LARGE SCALE GENOMIC DNA]</scope>
    <source>
        <strain evidence="1 2">LMG 28138</strain>
    </source>
</reference>
<dbReference type="EMBL" id="CADIKM010000103">
    <property type="protein sequence ID" value="CAB3807529.1"/>
    <property type="molecule type" value="Genomic_DNA"/>
</dbReference>
<keyword evidence="2" id="KW-1185">Reference proteome</keyword>